<protein>
    <submittedName>
        <fullName evidence="2">Uncharacterized protein</fullName>
    </submittedName>
</protein>
<feature type="compositionally biased region" description="Polar residues" evidence="1">
    <location>
        <begin position="85"/>
        <end position="98"/>
    </location>
</feature>
<evidence type="ECO:0000313" key="3">
    <source>
        <dbReference type="Proteomes" id="UP001341840"/>
    </source>
</evidence>
<accession>A0ABU6T878</accession>
<reference evidence="2 3" key="1">
    <citation type="journal article" date="2023" name="Plants (Basel)">
        <title>Bridging the Gap: Combining Genomics and Transcriptomics Approaches to Understand Stylosanthes scabra, an Orphan Legume from the Brazilian Caatinga.</title>
        <authorList>
            <person name="Ferreira-Neto J.R.C."/>
            <person name="da Silva M.D."/>
            <person name="Binneck E."/>
            <person name="de Melo N.F."/>
            <person name="da Silva R.H."/>
            <person name="de Melo A.L.T.M."/>
            <person name="Pandolfi V."/>
            <person name="Bustamante F.O."/>
            <person name="Brasileiro-Vidal A.C."/>
            <person name="Benko-Iseppon A.M."/>
        </authorList>
    </citation>
    <scope>NUCLEOTIDE SEQUENCE [LARGE SCALE GENOMIC DNA]</scope>
    <source>
        <tissue evidence="2">Leaves</tissue>
    </source>
</reference>
<sequence length="221" mass="24393">MHSPLRCSNPPVDGVLAHNENTPVQQQVNQHVLQKNNIPYVKKKSKSDSSSVRRSDRIKSASSPRQHSPRPHRRKRRTVGEEPAATSSRAATDPHSPSIQVCGIPSLLYISGGWETEAFIRWETDPGLIGAEKVVHTPVVATTTCSSRKLQSSTQQSGDRDGTHQQHTATHIVKQLLLTPPPKRVPVRVPIGVWFRTGKQHLNTITILQINHSTTSSLSSD</sequence>
<feature type="compositionally biased region" description="Polar residues" evidence="1">
    <location>
        <begin position="19"/>
        <end position="37"/>
    </location>
</feature>
<organism evidence="2 3">
    <name type="scientific">Stylosanthes scabra</name>
    <dbReference type="NCBI Taxonomy" id="79078"/>
    <lineage>
        <taxon>Eukaryota</taxon>
        <taxon>Viridiplantae</taxon>
        <taxon>Streptophyta</taxon>
        <taxon>Embryophyta</taxon>
        <taxon>Tracheophyta</taxon>
        <taxon>Spermatophyta</taxon>
        <taxon>Magnoliopsida</taxon>
        <taxon>eudicotyledons</taxon>
        <taxon>Gunneridae</taxon>
        <taxon>Pentapetalae</taxon>
        <taxon>rosids</taxon>
        <taxon>fabids</taxon>
        <taxon>Fabales</taxon>
        <taxon>Fabaceae</taxon>
        <taxon>Papilionoideae</taxon>
        <taxon>50 kb inversion clade</taxon>
        <taxon>dalbergioids sensu lato</taxon>
        <taxon>Dalbergieae</taxon>
        <taxon>Pterocarpus clade</taxon>
        <taxon>Stylosanthes</taxon>
    </lineage>
</organism>
<feature type="region of interest" description="Disordered" evidence="1">
    <location>
        <begin position="1"/>
        <end position="98"/>
    </location>
</feature>
<comment type="caution">
    <text evidence="2">The sequence shown here is derived from an EMBL/GenBank/DDBJ whole genome shotgun (WGS) entry which is preliminary data.</text>
</comment>
<keyword evidence="3" id="KW-1185">Reference proteome</keyword>
<dbReference type="EMBL" id="JASCZI010090653">
    <property type="protein sequence ID" value="MED6144138.1"/>
    <property type="molecule type" value="Genomic_DNA"/>
</dbReference>
<dbReference type="Proteomes" id="UP001341840">
    <property type="component" value="Unassembled WGS sequence"/>
</dbReference>
<feature type="compositionally biased region" description="Basic residues" evidence="1">
    <location>
        <begin position="67"/>
        <end position="77"/>
    </location>
</feature>
<evidence type="ECO:0000313" key="2">
    <source>
        <dbReference type="EMBL" id="MED6144138.1"/>
    </source>
</evidence>
<feature type="compositionally biased region" description="Polar residues" evidence="1">
    <location>
        <begin position="147"/>
        <end position="157"/>
    </location>
</feature>
<proteinExistence type="predicted"/>
<gene>
    <name evidence="2" type="ORF">PIB30_012791</name>
</gene>
<feature type="region of interest" description="Disordered" evidence="1">
    <location>
        <begin position="147"/>
        <end position="169"/>
    </location>
</feature>
<name>A0ABU6T878_9FABA</name>
<evidence type="ECO:0000256" key="1">
    <source>
        <dbReference type="SAM" id="MobiDB-lite"/>
    </source>
</evidence>